<dbReference type="GO" id="GO:0051213">
    <property type="term" value="F:dioxygenase activity"/>
    <property type="evidence" value="ECO:0007669"/>
    <property type="project" value="UniProtKB-KW"/>
</dbReference>
<dbReference type="InterPro" id="IPR000391">
    <property type="entry name" value="Rng_hydr_dOase-bsu"/>
</dbReference>
<evidence type="ECO:0000256" key="2">
    <source>
        <dbReference type="ARBA" id="ARBA00023002"/>
    </source>
</evidence>
<comment type="caution">
    <text evidence="3">The sequence shown here is derived from an EMBL/GenBank/DDBJ whole genome shotgun (WGS) entry which is preliminary data.</text>
</comment>
<dbReference type="Proteomes" id="UP001385892">
    <property type="component" value="Unassembled WGS sequence"/>
</dbReference>
<dbReference type="PANTHER" id="PTHR41534:SF1">
    <property type="entry name" value="BLR3401 PROTEIN"/>
    <property type="match status" value="1"/>
</dbReference>
<keyword evidence="2" id="KW-0560">Oxidoreductase</keyword>
<dbReference type="SUPFAM" id="SSF54427">
    <property type="entry name" value="NTF2-like"/>
    <property type="match status" value="1"/>
</dbReference>
<accession>A0ABU8WSF0</accession>
<reference evidence="3 4" key="1">
    <citation type="submission" date="2024-03" db="EMBL/GenBank/DDBJ databases">
        <title>Novel species of the genus Variovorax.</title>
        <authorList>
            <person name="Liu Q."/>
            <person name="Xin Y.-H."/>
        </authorList>
    </citation>
    <scope>NUCLEOTIDE SEQUENCE [LARGE SCALE GENOMIC DNA]</scope>
    <source>
        <strain evidence="3 4">KACC 18900</strain>
    </source>
</reference>
<dbReference type="PANTHER" id="PTHR41534">
    <property type="entry name" value="BLR3401 PROTEIN"/>
    <property type="match status" value="1"/>
</dbReference>
<dbReference type="Gene3D" id="3.10.450.50">
    <property type="match status" value="1"/>
</dbReference>
<organism evidence="3 4">
    <name type="scientific">Variovorax rhizosphaerae</name>
    <dbReference type="NCBI Taxonomy" id="1836200"/>
    <lineage>
        <taxon>Bacteria</taxon>
        <taxon>Pseudomonadati</taxon>
        <taxon>Pseudomonadota</taxon>
        <taxon>Betaproteobacteria</taxon>
        <taxon>Burkholderiales</taxon>
        <taxon>Comamonadaceae</taxon>
        <taxon>Variovorax</taxon>
    </lineage>
</organism>
<sequence>MNAGATPVVDENALCRFVADEANLLDERRFDEWLDLFADDGRYWVPLLGRMQADPHSHNSLAYEDKLLLRLRIERLKDPRAHSQHPPSHCQHVLQAARVERFDSDAGTATLRTPFLYIESRGEQQLMLAGSYRHTLVRTADGLRIRQKRVDLLGAERALPAVQLFI</sequence>
<dbReference type="RefSeq" id="WP_340345768.1">
    <property type="nucleotide sequence ID" value="NZ_JBBKZT010000015.1"/>
</dbReference>
<dbReference type="InterPro" id="IPR032710">
    <property type="entry name" value="NTF2-like_dom_sf"/>
</dbReference>
<proteinExistence type="inferred from homology"/>
<gene>
    <name evidence="3" type="ORF">WKW82_27570</name>
</gene>
<keyword evidence="3" id="KW-0223">Dioxygenase</keyword>
<evidence type="ECO:0000256" key="1">
    <source>
        <dbReference type="ARBA" id="ARBA00009570"/>
    </source>
</evidence>
<protein>
    <submittedName>
        <fullName evidence="3">Aromatic-ring-hydroxylating dioxygenase subunit beta</fullName>
    </submittedName>
</protein>
<dbReference type="Pfam" id="PF00866">
    <property type="entry name" value="Ring_hydroxyl_B"/>
    <property type="match status" value="1"/>
</dbReference>
<dbReference type="EMBL" id="JBBKZT010000015">
    <property type="protein sequence ID" value="MEJ8850426.1"/>
    <property type="molecule type" value="Genomic_DNA"/>
</dbReference>
<comment type="similarity">
    <text evidence="1">Belongs to the bacterial ring-hydroxylating dioxygenase beta subunit family.</text>
</comment>
<keyword evidence="4" id="KW-1185">Reference proteome</keyword>
<evidence type="ECO:0000313" key="4">
    <source>
        <dbReference type="Proteomes" id="UP001385892"/>
    </source>
</evidence>
<evidence type="ECO:0000313" key="3">
    <source>
        <dbReference type="EMBL" id="MEJ8850426.1"/>
    </source>
</evidence>
<name>A0ABU8WSF0_9BURK</name>